<evidence type="ECO:0000256" key="11">
    <source>
        <dbReference type="PIRNR" id="PIRNR006431"/>
    </source>
</evidence>
<comment type="caution">
    <text evidence="14">The sequence shown here is derived from an EMBL/GenBank/DDBJ whole genome shotgun (WGS) entry which is preliminary data.</text>
</comment>
<dbReference type="EC" id="3.4.11.5" evidence="4 11"/>
<dbReference type="InterPro" id="IPR002410">
    <property type="entry name" value="Peptidase_S33"/>
</dbReference>
<keyword evidence="8 11" id="KW-0645">Protease</keyword>
<dbReference type="PANTHER" id="PTHR43722:SF1">
    <property type="entry name" value="PROLINE IMINOPEPTIDASE"/>
    <property type="match status" value="1"/>
</dbReference>
<dbReference type="PRINTS" id="PR00793">
    <property type="entry name" value="PROAMNOPTASE"/>
</dbReference>
<dbReference type="InterPro" id="IPR005944">
    <property type="entry name" value="Pro_iminopeptidase"/>
</dbReference>
<dbReference type="EMBL" id="JAAXYH010000011">
    <property type="protein sequence ID" value="NMH66292.1"/>
    <property type="molecule type" value="Genomic_DNA"/>
</dbReference>
<evidence type="ECO:0000256" key="3">
    <source>
        <dbReference type="ARBA" id="ARBA00010088"/>
    </source>
</evidence>
<evidence type="ECO:0000256" key="8">
    <source>
        <dbReference type="ARBA" id="ARBA00022670"/>
    </source>
</evidence>
<evidence type="ECO:0000256" key="12">
    <source>
        <dbReference type="PIRSR" id="PIRSR006431-1"/>
    </source>
</evidence>
<keyword evidence="7 11" id="KW-0963">Cytoplasm</keyword>
<feature type="active site" evidence="12">
    <location>
        <position position="258"/>
    </location>
</feature>
<evidence type="ECO:0000259" key="13">
    <source>
        <dbReference type="Pfam" id="PF00561"/>
    </source>
</evidence>
<comment type="catalytic activity">
    <reaction evidence="1 11">
        <text>Release of N-terminal proline from a peptide.</text>
        <dbReference type="EC" id="3.4.11.5"/>
    </reaction>
</comment>
<evidence type="ECO:0000256" key="6">
    <source>
        <dbReference type="ARBA" id="ARBA00022438"/>
    </source>
</evidence>
<comment type="subcellular location">
    <subcellularLocation>
        <location evidence="2 11">Cytoplasm</location>
    </subcellularLocation>
</comment>
<evidence type="ECO:0000256" key="2">
    <source>
        <dbReference type="ARBA" id="ARBA00004496"/>
    </source>
</evidence>
<evidence type="ECO:0000313" key="15">
    <source>
        <dbReference type="Proteomes" id="UP000737113"/>
    </source>
</evidence>
<organism evidence="14 15">
    <name type="scientific">Shewanella salipaludis</name>
    <dbReference type="NCBI Taxonomy" id="2723052"/>
    <lineage>
        <taxon>Bacteria</taxon>
        <taxon>Pseudomonadati</taxon>
        <taxon>Pseudomonadota</taxon>
        <taxon>Gammaproteobacteria</taxon>
        <taxon>Alteromonadales</taxon>
        <taxon>Shewanellaceae</taxon>
        <taxon>Shewanella</taxon>
    </lineage>
</organism>
<keyword evidence="9 11" id="KW-0378">Hydrolase</keyword>
<evidence type="ECO:0000256" key="5">
    <source>
        <dbReference type="ARBA" id="ARBA00021843"/>
    </source>
</evidence>
<sequence length="312" mass="34316">MTASLIRRDWLAVGEGHELHLAQYGNPKGVPLLYLHGGPGAGCSVDELSLFDGRRFRILLLDQRGAGLSRPSGELAHNDLEALLADIEKVRLWLGVRRLCLVGGSFGATLGLIYSGRHPDRVLAQVYWGLFIPSRAGLEWLYGQEGAAVRFPQAYGALLGESDCDSAAALIAHYYAGVTRAAADTRLAYVRRWLEWELALALPGAVVPRSLLAQARAQALARIELHFAHQGYFAANEHLFEIWAGITAQTQILQANQDWVCPPHLARQFQRLMPQPRISYREVAGHHLLADNLTQLQVRAAIAAMELGNLVP</sequence>
<feature type="domain" description="AB hydrolase-1" evidence="13">
    <location>
        <begin position="31"/>
        <end position="287"/>
    </location>
</feature>
<dbReference type="InterPro" id="IPR000073">
    <property type="entry name" value="AB_hydrolase_1"/>
</dbReference>
<feature type="active site" description="Nucleophile" evidence="12">
    <location>
        <position position="105"/>
    </location>
</feature>
<comment type="similarity">
    <text evidence="3 11">Belongs to the peptidase S33 family.</text>
</comment>
<evidence type="ECO:0000313" key="14">
    <source>
        <dbReference type="EMBL" id="NMH66292.1"/>
    </source>
</evidence>
<dbReference type="RefSeq" id="WP_169565023.1">
    <property type="nucleotide sequence ID" value="NZ_JAAXYH010000011.1"/>
</dbReference>
<accession>A0A972JMA1</accession>
<dbReference type="AlphaFoldDB" id="A0A972JMA1"/>
<dbReference type="InterPro" id="IPR029058">
    <property type="entry name" value="AB_hydrolase_fold"/>
</dbReference>
<dbReference type="Pfam" id="PF00561">
    <property type="entry name" value="Abhydrolase_1"/>
    <property type="match status" value="1"/>
</dbReference>
<dbReference type="PIRSF" id="PIRSF006431">
    <property type="entry name" value="Pept_S33"/>
    <property type="match status" value="1"/>
</dbReference>
<proteinExistence type="inferred from homology"/>
<dbReference type="PANTHER" id="PTHR43722">
    <property type="entry name" value="PROLINE IMINOPEPTIDASE"/>
    <property type="match status" value="1"/>
</dbReference>
<protein>
    <recommendedName>
        <fullName evidence="5 11">Proline iminopeptidase</fullName>
        <shortName evidence="11">PIP</shortName>
        <ecNumber evidence="4 11">3.4.11.5</ecNumber>
    </recommendedName>
    <alternativeName>
        <fullName evidence="10 11">Prolyl aminopeptidase</fullName>
    </alternativeName>
</protein>
<dbReference type="Gene3D" id="3.40.50.1820">
    <property type="entry name" value="alpha/beta hydrolase"/>
    <property type="match status" value="1"/>
</dbReference>
<evidence type="ECO:0000256" key="4">
    <source>
        <dbReference type="ARBA" id="ARBA00012568"/>
    </source>
</evidence>
<reference evidence="14" key="1">
    <citation type="submission" date="2020-04" db="EMBL/GenBank/DDBJ databases">
        <title>Description of Shewanella salipaludis sp. nov., isolated from a salt marsh.</title>
        <authorList>
            <person name="Park S."/>
            <person name="Yoon J.-H."/>
        </authorList>
    </citation>
    <scope>NUCLEOTIDE SEQUENCE</scope>
    <source>
        <strain evidence="14">SHSM-M6</strain>
    </source>
</reference>
<keyword evidence="6 11" id="KW-0031">Aminopeptidase</keyword>
<dbReference type="GO" id="GO:0004177">
    <property type="term" value="F:aminopeptidase activity"/>
    <property type="evidence" value="ECO:0007669"/>
    <property type="project" value="UniProtKB-UniRule"/>
</dbReference>
<evidence type="ECO:0000256" key="10">
    <source>
        <dbReference type="ARBA" id="ARBA00029605"/>
    </source>
</evidence>
<dbReference type="GO" id="GO:0006508">
    <property type="term" value="P:proteolysis"/>
    <property type="evidence" value="ECO:0007669"/>
    <property type="project" value="UniProtKB-KW"/>
</dbReference>
<evidence type="ECO:0000256" key="9">
    <source>
        <dbReference type="ARBA" id="ARBA00022801"/>
    </source>
</evidence>
<evidence type="ECO:0000256" key="1">
    <source>
        <dbReference type="ARBA" id="ARBA00001585"/>
    </source>
</evidence>
<dbReference type="GO" id="GO:0005737">
    <property type="term" value="C:cytoplasm"/>
    <property type="evidence" value="ECO:0007669"/>
    <property type="project" value="UniProtKB-SubCell"/>
</dbReference>
<keyword evidence="15" id="KW-1185">Reference proteome</keyword>
<evidence type="ECO:0000256" key="7">
    <source>
        <dbReference type="ARBA" id="ARBA00022490"/>
    </source>
</evidence>
<dbReference type="Proteomes" id="UP000737113">
    <property type="component" value="Unassembled WGS sequence"/>
</dbReference>
<gene>
    <name evidence="14" type="ORF">HC757_14100</name>
</gene>
<feature type="active site" description="Proton donor" evidence="12">
    <location>
        <position position="286"/>
    </location>
</feature>
<name>A0A972JMA1_9GAMM</name>
<dbReference type="SUPFAM" id="SSF53474">
    <property type="entry name" value="alpha/beta-Hydrolases"/>
    <property type="match status" value="1"/>
</dbReference>